<sequence length="244" mass="28439">MWASWFTTSSLFVFVNLTIFTIYLITRFSSQRKPQFQHHQQQQQYHLTRVPSVLERVRSFNFSLYKFEQHNPEPEPEPPVTEYRFLQHEESEHVDPVHNPDPPTQIARTPSFLERIDPDPPTQIARTPSLLERLKSINFPVLYRSESVTPETEIPGTDSTEPEHELSDPDQGQEHGHLLKSKSENGVVRAQEKPAEKMKKSASEKLATFGYDEEVDAKADDFINRFKKQLRLQRLDSLLRSRGN</sequence>
<evidence type="ECO:0000256" key="1">
    <source>
        <dbReference type="SAM" id="MobiDB-lite"/>
    </source>
</evidence>
<dbReference type="EMBL" id="OIVN01000225">
    <property type="protein sequence ID" value="SPC76629.1"/>
    <property type="molecule type" value="Genomic_DNA"/>
</dbReference>
<evidence type="ECO:0008006" key="4">
    <source>
        <dbReference type="Google" id="ProtNLM"/>
    </source>
</evidence>
<evidence type="ECO:0000256" key="2">
    <source>
        <dbReference type="SAM" id="Phobius"/>
    </source>
</evidence>
<feature type="region of interest" description="Disordered" evidence="1">
    <location>
        <begin position="147"/>
        <end position="204"/>
    </location>
</feature>
<dbReference type="AlphaFoldDB" id="A0A2N9EPV4"/>
<keyword evidence="2" id="KW-0812">Transmembrane</keyword>
<keyword evidence="2" id="KW-0472">Membrane</keyword>
<gene>
    <name evidence="3" type="ORF">FSB_LOCUS4511</name>
</gene>
<feature type="transmembrane region" description="Helical" evidence="2">
    <location>
        <begin position="6"/>
        <end position="25"/>
    </location>
</feature>
<dbReference type="PANTHER" id="PTHR33098:SF57">
    <property type="entry name" value="DUF4408 DOMAIN PROTEIN"/>
    <property type="match status" value="1"/>
</dbReference>
<feature type="compositionally biased region" description="Basic and acidic residues" evidence="1">
    <location>
        <begin position="190"/>
        <end position="203"/>
    </location>
</feature>
<feature type="compositionally biased region" description="Basic and acidic residues" evidence="1">
    <location>
        <begin position="161"/>
        <end position="183"/>
    </location>
</feature>
<dbReference type="PANTHER" id="PTHR33098">
    <property type="entry name" value="COTTON FIBER (DUF761)"/>
    <property type="match status" value="1"/>
</dbReference>
<protein>
    <recommendedName>
        <fullName evidence="4">DUF4408 domain-containing protein</fullName>
    </recommendedName>
</protein>
<organism evidence="3">
    <name type="scientific">Fagus sylvatica</name>
    <name type="common">Beechnut</name>
    <dbReference type="NCBI Taxonomy" id="28930"/>
    <lineage>
        <taxon>Eukaryota</taxon>
        <taxon>Viridiplantae</taxon>
        <taxon>Streptophyta</taxon>
        <taxon>Embryophyta</taxon>
        <taxon>Tracheophyta</taxon>
        <taxon>Spermatophyta</taxon>
        <taxon>Magnoliopsida</taxon>
        <taxon>eudicotyledons</taxon>
        <taxon>Gunneridae</taxon>
        <taxon>Pentapetalae</taxon>
        <taxon>rosids</taxon>
        <taxon>fabids</taxon>
        <taxon>Fagales</taxon>
        <taxon>Fagaceae</taxon>
        <taxon>Fagus</taxon>
    </lineage>
</organism>
<accession>A0A2N9EPV4</accession>
<evidence type="ECO:0000313" key="3">
    <source>
        <dbReference type="EMBL" id="SPC76629.1"/>
    </source>
</evidence>
<name>A0A2N9EPV4_FAGSY</name>
<proteinExistence type="predicted"/>
<keyword evidence="2" id="KW-1133">Transmembrane helix</keyword>
<dbReference type="InterPro" id="IPR008480">
    <property type="entry name" value="DUF761_pln"/>
</dbReference>
<dbReference type="Pfam" id="PF05553">
    <property type="entry name" value="DUF761"/>
    <property type="match status" value="1"/>
</dbReference>
<reference evidence="3" key="1">
    <citation type="submission" date="2018-02" db="EMBL/GenBank/DDBJ databases">
        <authorList>
            <person name="Cohen D.B."/>
            <person name="Kent A.D."/>
        </authorList>
    </citation>
    <scope>NUCLEOTIDE SEQUENCE</scope>
</reference>